<proteinExistence type="predicted"/>
<organism evidence="1 2">
    <name type="scientific">Candidatus Magasanikbacteria bacterium CG_4_10_14_0_2_um_filter_37_12</name>
    <dbReference type="NCBI Taxonomy" id="1974637"/>
    <lineage>
        <taxon>Bacteria</taxon>
        <taxon>Candidatus Magasanikiibacteriota</taxon>
    </lineage>
</organism>
<reference evidence="2" key="1">
    <citation type="submission" date="2017-09" db="EMBL/GenBank/DDBJ databases">
        <title>Depth-based differentiation of microbial function through sediment-hosted aquifers and enrichment of novel symbionts in the deep terrestrial subsurface.</title>
        <authorList>
            <person name="Probst A.J."/>
            <person name="Ladd B."/>
            <person name="Jarett J.K."/>
            <person name="Geller-Mcgrath D.E."/>
            <person name="Sieber C.M.K."/>
            <person name="Emerson J.B."/>
            <person name="Anantharaman K."/>
            <person name="Thomas B.C."/>
            <person name="Malmstrom R."/>
            <person name="Stieglmeier M."/>
            <person name="Klingl A."/>
            <person name="Woyke T."/>
            <person name="Ryan C.M."/>
            <person name="Banfield J.F."/>
        </authorList>
    </citation>
    <scope>NUCLEOTIDE SEQUENCE [LARGE SCALE GENOMIC DNA]</scope>
</reference>
<dbReference type="Proteomes" id="UP000228568">
    <property type="component" value="Unassembled WGS sequence"/>
</dbReference>
<dbReference type="AlphaFoldDB" id="A0A2M7V9K1"/>
<evidence type="ECO:0000313" key="2">
    <source>
        <dbReference type="Proteomes" id="UP000228568"/>
    </source>
</evidence>
<name>A0A2M7V9K1_9BACT</name>
<evidence type="ECO:0000313" key="1">
    <source>
        <dbReference type="EMBL" id="PIZ95552.1"/>
    </source>
</evidence>
<gene>
    <name evidence="1" type="ORF">COX81_00600</name>
</gene>
<dbReference type="EMBL" id="PFPK01000009">
    <property type="protein sequence ID" value="PIZ95552.1"/>
    <property type="molecule type" value="Genomic_DNA"/>
</dbReference>
<sequence>METKNKRSFITSIVVAVTVLFSTVSLALAGGGFVLPEDYQAYKQYVATSVPYSAENACEAGKAYANDLYQVYKTWDGITPAQKKEILALVRNRVAKICKMK</sequence>
<comment type="caution">
    <text evidence="1">The sequence shown here is derived from an EMBL/GenBank/DDBJ whole genome shotgun (WGS) entry which is preliminary data.</text>
</comment>
<protein>
    <submittedName>
        <fullName evidence="1">Uncharacterized protein</fullName>
    </submittedName>
</protein>
<accession>A0A2M7V9K1</accession>